<feature type="region of interest" description="Disordered" evidence="1">
    <location>
        <begin position="332"/>
        <end position="354"/>
    </location>
</feature>
<proteinExistence type="predicted"/>
<evidence type="ECO:0000313" key="2">
    <source>
        <dbReference type="EMBL" id="CDW89399.1"/>
    </source>
</evidence>
<dbReference type="Proteomes" id="UP000039865">
    <property type="component" value="Unassembled WGS sequence"/>
</dbReference>
<feature type="compositionally biased region" description="Polar residues" evidence="1">
    <location>
        <begin position="241"/>
        <end position="250"/>
    </location>
</feature>
<protein>
    <submittedName>
        <fullName evidence="2">Uncharacterized protein</fullName>
    </submittedName>
</protein>
<organism evidence="2 3">
    <name type="scientific">Stylonychia lemnae</name>
    <name type="common">Ciliate</name>
    <dbReference type="NCBI Taxonomy" id="5949"/>
    <lineage>
        <taxon>Eukaryota</taxon>
        <taxon>Sar</taxon>
        <taxon>Alveolata</taxon>
        <taxon>Ciliophora</taxon>
        <taxon>Intramacronucleata</taxon>
        <taxon>Spirotrichea</taxon>
        <taxon>Stichotrichia</taxon>
        <taxon>Sporadotrichida</taxon>
        <taxon>Oxytrichidae</taxon>
        <taxon>Stylonychinae</taxon>
        <taxon>Stylonychia</taxon>
    </lineage>
</organism>
<sequence>MIIDSGFTAKSGQGTPMYSRRGKSTINHYLCFTKNPEEIQNQRHLLVQKRQQRIAQQERGTTKSSVEQLADRILFVELEQKKALDQKMFQDKNNDQIQKSIDIINQFTNTSNQGKRNILNESGKSGSAQQTYSGSYAFRSAGRDKNSYYDKLAPQGPPIGHYTPQLSQIKPASQKYSITPETNGVVVKKPIFIQKQCIKNKECTFENRIQLKMKDSKSKKGESGDSVNNSIQKDSFDTRNGKNTANSSIVVDNENDRFKRQKTNRPFTAQQSPLIKQKTKLIGMVNDYNDFQDASFDNRHPPMLRKNTKSNIIRQSEMENELTDENNYSQQMALNKRGKSVQDKRTRSRLMSAKSNSAVEDYSMINRYMLQDVRPSAIQFDKQVSRDEIKHSLAMRRCPSKESPHFKRFESVNDASTVISSTKKVVSTDWRRESPKKTLLNQLKNQFYNCGDYTPNFNRVESKLDVGHVSFHNQMGRDEIYHYRKRHANKSQLPSYMTDTLKNFNKLGHIQQSNLVDFQRVKPRDHKMYFISESYNLNDLEKHVRINQSKFHVFNHSVVDINSNLSSPLKSILGSPERNRSQNNSRLKQRGGKGQKDLDGMSFDDNTFDHLTQNVRTPHSLDVDKLIMKDQEGLKIRLHQNEEGSGGVNAKMDLSKLKEKNLVSFDR</sequence>
<feature type="region of interest" description="Disordered" evidence="1">
    <location>
        <begin position="214"/>
        <end position="273"/>
    </location>
</feature>
<dbReference type="OrthoDB" id="10679230at2759"/>
<dbReference type="AlphaFoldDB" id="A0A078B4P8"/>
<evidence type="ECO:0000256" key="1">
    <source>
        <dbReference type="SAM" id="MobiDB-lite"/>
    </source>
</evidence>
<dbReference type="InParanoid" id="A0A078B4P8"/>
<evidence type="ECO:0000313" key="3">
    <source>
        <dbReference type="Proteomes" id="UP000039865"/>
    </source>
</evidence>
<gene>
    <name evidence="2" type="primary">Contig7781.g8292</name>
    <name evidence="2" type="ORF">STYLEM_18532</name>
</gene>
<name>A0A078B4P8_STYLE</name>
<feature type="compositionally biased region" description="Polar residues" evidence="1">
    <location>
        <begin position="264"/>
        <end position="273"/>
    </location>
</feature>
<accession>A0A078B4P8</accession>
<dbReference type="EMBL" id="CCKQ01017504">
    <property type="protein sequence ID" value="CDW89399.1"/>
    <property type="molecule type" value="Genomic_DNA"/>
</dbReference>
<reference evidence="2 3" key="1">
    <citation type="submission" date="2014-06" db="EMBL/GenBank/DDBJ databases">
        <authorList>
            <person name="Swart Estienne"/>
        </authorList>
    </citation>
    <scope>NUCLEOTIDE SEQUENCE [LARGE SCALE GENOMIC DNA]</scope>
    <source>
        <strain evidence="2 3">130c</strain>
    </source>
</reference>
<feature type="region of interest" description="Disordered" evidence="1">
    <location>
        <begin position="570"/>
        <end position="605"/>
    </location>
</feature>
<keyword evidence="3" id="KW-1185">Reference proteome</keyword>
<feature type="compositionally biased region" description="Basic and acidic residues" evidence="1">
    <location>
        <begin position="214"/>
        <end position="223"/>
    </location>
</feature>